<keyword evidence="20" id="KW-1185">Reference proteome</keyword>
<dbReference type="InterPro" id="IPR013257">
    <property type="entry name" value="SRI"/>
</dbReference>
<feature type="compositionally biased region" description="Polar residues" evidence="15">
    <location>
        <begin position="925"/>
        <end position="935"/>
    </location>
</feature>
<evidence type="ECO:0000256" key="14">
    <source>
        <dbReference type="ARBA" id="ARBA00047545"/>
    </source>
</evidence>
<feature type="region of interest" description="Disordered" evidence="15">
    <location>
        <begin position="1"/>
        <end position="155"/>
    </location>
</feature>
<comment type="catalytic activity">
    <reaction evidence="14">
        <text>L-lysyl(36)-[histone H3] + 3 S-adenosyl-L-methionine = N(6),N(6),N(6)-trimethyl-L-lysyl(36)-[histone H3] + 3 S-adenosyl-L-homocysteine + 3 H(+)</text>
        <dbReference type="Rhea" id="RHEA:60324"/>
        <dbReference type="Rhea" id="RHEA-COMP:9785"/>
        <dbReference type="Rhea" id="RHEA-COMP:15536"/>
        <dbReference type="ChEBI" id="CHEBI:15378"/>
        <dbReference type="ChEBI" id="CHEBI:29969"/>
        <dbReference type="ChEBI" id="CHEBI:57856"/>
        <dbReference type="ChEBI" id="CHEBI:59789"/>
        <dbReference type="ChEBI" id="CHEBI:61961"/>
        <dbReference type="EC" id="2.1.1.359"/>
    </reaction>
</comment>
<feature type="compositionally biased region" description="Low complexity" evidence="15">
    <location>
        <begin position="725"/>
        <end position="736"/>
    </location>
</feature>
<reference evidence="20" key="1">
    <citation type="submission" date="2014-09" db="EMBL/GenBank/DDBJ databases">
        <authorList>
            <person name="Sharma Rahul"/>
            <person name="Thines Marco"/>
        </authorList>
    </citation>
    <scope>NUCLEOTIDE SEQUENCE [LARGE SCALE GENOMIC DNA]</scope>
</reference>
<feature type="compositionally biased region" description="Basic and acidic residues" evidence="15">
    <location>
        <begin position="67"/>
        <end position="84"/>
    </location>
</feature>
<evidence type="ECO:0000256" key="8">
    <source>
        <dbReference type="ARBA" id="ARBA00022679"/>
    </source>
</evidence>
<feature type="compositionally biased region" description="Low complexity" evidence="15">
    <location>
        <begin position="122"/>
        <end position="141"/>
    </location>
</feature>
<feature type="compositionally biased region" description="Polar residues" evidence="15">
    <location>
        <begin position="887"/>
        <end position="902"/>
    </location>
</feature>
<keyword evidence="9" id="KW-0949">S-adenosyl-L-methionine</keyword>
<evidence type="ECO:0000256" key="3">
    <source>
        <dbReference type="ARBA" id="ARBA00012178"/>
    </source>
</evidence>
<feature type="domain" description="AWS" evidence="18">
    <location>
        <begin position="191"/>
        <end position="246"/>
    </location>
</feature>
<keyword evidence="11" id="KW-0804">Transcription</keyword>
<proteinExistence type="predicted"/>
<evidence type="ECO:0000256" key="13">
    <source>
        <dbReference type="ARBA" id="ARBA00030091"/>
    </source>
</evidence>
<evidence type="ECO:0000256" key="1">
    <source>
        <dbReference type="ARBA" id="ARBA00004123"/>
    </source>
</evidence>
<evidence type="ECO:0000313" key="19">
    <source>
        <dbReference type="EMBL" id="CEH19347.1"/>
    </source>
</evidence>
<evidence type="ECO:0000256" key="9">
    <source>
        <dbReference type="ARBA" id="ARBA00022691"/>
    </source>
</evidence>
<feature type="compositionally biased region" description="Polar residues" evidence="15">
    <location>
        <begin position="55"/>
        <end position="66"/>
    </location>
</feature>
<dbReference type="PROSITE" id="PS50868">
    <property type="entry name" value="POST_SET"/>
    <property type="match status" value="1"/>
</dbReference>
<keyword evidence="5" id="KW-0158">Chromosome</keyword>
<keyword evidence="6" id="KW-0678">Repressor</keyword>
<organism evidence="19 20">
    <name type="scientific">Ceraceosorus bombacis</name>
    <dbReference type="NCBI Taxonomy" id="401625"/>
    <lineage>
        <taxon>Eukaryota</taxon>
        <taxon>Fungi</taxon>
        <taxon>Dikarya</taxon>
        <taxon>Basidiomycota</taxon>
        <taxon>Ustilaginomycotina</taxon>
        <taxon>Exobasidiomycetes</taxon>
        <taxon>Ceraceosorales</taxon>
        <taxon>Ceraceosoraceae</taxon>
        <taxon>Ceraceosorus</taxon>
    </lineage>
</organism>
<dbReference type="OrthoDB" id="422362at2759"/>
<evidence type="ECO:0000256" key="7">
    <source>
        <dbReference type="ARBA" id="ARBA00022603"/>
    </source>
</evidence>
<sequence>MSPALPTSSEEERRAAAGALESRADEVEMRSCAPTVQLVVKEESDSEKPKRSKLRFQTPSAHSSHASVDDKNGLLPSDDEKAPAWDEDEDSASVGSSASESSSSASSSRSMSFEPKAETYQSTASSSASPIKSAASSGPSKAPRRQPKEPARPPQLIQHLPLAEWEAMQTFDELPRNWYERAKLGRSKGQEEGMVCECRYRSGDDPALVACSEDSGCINRLTQVECLASDCRCKEHCQNQRFQRAQYANIEIVQTEKKGFGLRAANDLPADAFIYEYIGEVVEHKTFMKRMQQYAQEGVRHFYFMMLQREEYLDATKKGGKARFINHSCSPNCYVAKWHVGKHMRMGIFAQRSITAGEELTFNYNVDRYGHDAQECFCGEPNCVGTLGGKTQTDIGGMDQLYIDALGIAEEVDALEAKGSRRKKSRHLDEDFNPVMRPIEAHEVARVIAAVRQAQSDKRILQKLLERIHMTTDVAVQKALVRLHGFVLMAAIMEEWRDDRAILLLVMGSMARWPLIARNKVVDSGVDSTVRDLTSDQDKNITELAQSLLDAWEALELSYRIARREVPLDADDSTRETPSWMEQRQADESEEIAVAWSNARAPNAISTSLHSLFPRPLGTLAVAAPAIHRPPRRRALQGSPFTPRTPENASPAPVKPQQKSLEEIIRQANADAALQTQLSDDVAKVEREREKERQRERKARKRSSRGDRERNGEHGSSSKRRKHGSGSASSMHHSSSTDTEKKLRKLVGEVVVKCMSKYSDRLDRDVFKKHARDLTDVVCAKEMKHTSWPPAEGKLETLTAEKKAKMKTFANEYIGKLIARKGKPALNGASSSAHAYRSSSRTDSPSEPRGGHSSRQGRPSNEHAAWVPDGDRSSSIIDEADAGSLGSHGTASNTGSGTTLGTPASPKATAHFGLPPGLSAMLSVSGANSKDSQAVASPLARHSDSLPPGPAPSMPNFPAHPGPPPRF</sequence>
<evidence type="ECO:0000259" key="18">
    <source>
        <dbReference type="PROSITE" id="PS51215"/>
    </source>
</evidence>
<evidence type="ECO:0000256" key="4">
    <source>
        <dbReference type="ARBA" id="ARBA00018028"/>
    </source>
</evidence>
<evidence type="ECO:0000256" key="6">
    <source>
        <dbReference type="ARBA" id="ARBA00022491"/>
    </source>
</evidence>
<dbReference type="CDD" id="cd19172">
    <property type="entry name" value="SET_SETD2"/>
    <property type="match status" value="1"/>
</dbReference>
<protein>
    <recommendedName>
        <fullName evidence="4">Histone-lysine N-methyltransferase, H3 lysine-36 specific</fullName>
        <ecNumber evidence="3">2.1.1.359</ecNumber>
    </recommendedName>
    <alternativeName>
        <fullName evidence="13">SET domain-containing protein 2</fullName>
    </alternativeName>
</protein>
<evidence type="ECO:0000256" key="5">
    <source>
        <dbReference type="ARBA" id="ARBA00022454"/>
    </source>
</evidence>
<feature type="domain" description="Post-SET" evidence="17">
    <location>
        <begin position="372"/>
        <end position="388"/>
    </location>
</feature>
<dbReference type="SMART" id="SM00508">
    <property type="entry name" value="PostSET"/>
    <property type="match status" value="1"/>
</dbReference>
<feature type="compositionally biased region" description="Basic and acidic residues" evidence="15">
    <location>
        <begin position="681"/>
        <end position="695"/>
    </location>
</feature>
<feature type="compositionally biased region" description="Pro residues" evidence="15">
    <location>
        <begin position="947"/>
        <end position="967"/>
    </location>
</feature>
<dbReference type="GO" id="GO:0005694">
    <property type="term" value="C:chromosome"/>
    <property type="evidence" value="ECO:0007669"/>
    <property type="project" value="UniProtKB-SubCell"/>
</dbReference>
<dbReference type="Gene3D" id="1.10.1740.100">
    <property type="entry name" value="Set2, Rpb1 interacting domain"/>
    <property type="match status" value="1"/>
</dbReference>
<evidence type="ECO:0000256" key="2">
    <source>
        <dbReference type="ARBA" id="ARBA00004286"/>
    </source>
</evidence>
<feature type="compositionally biased region" description="Polar residues" evidence="15">
    <location>
        <begin position="639"/>
        <end position="648"/>
    </location>
</feature>
<dbReference type="InterPro" id="IPR003616">
    <property type="entry name" value="Post-SET_dom"/>
</dbReference>
<name>A0A0P1BT02_9BASI</name>
<accession>A0A0P1BT02</accession>
<dbReference type="PANTHER" id="PTHR22884">
    <property type="entry name" value="SET DOMAIN PROTEINS"/>
    <property type="match status" value="1"/>
</dbReference>
<feature type="compositionally biased region" description="Basic and acidic residues" evidence="15">
    <location>
        <begin position="40"/>
        <end position="49"/>
    </location>
</feature>
<feature type="compositionally biased region" description="Low complexity" evidence="15">
    <location>
        <begin position="829"/>
        <end position="841"/>
    </location>
</feature>
<dbReference type="Pfam" id="PF00856">
    <property type="entry name" value="SET"/>
    <property type="match status" value="1"/>
</dbReference>
<evidence type="ECO:0000259" key="16">
    <source>
        <dbReference type="PROSITE" id="PS50280"/>
    </source>
</evidence>
<evidence type="ECO:0000256" key="12">
    <source>
        <dbReference type="ARBA" id="ARBA00023242"/>
    </source>
</evidence>
<dbReference type="SUPFAM" id="SSF82199">
    <property type="entry name" value="SET domain"/>
    <property type="match status" value="1"/>
</dbReference>
<dbReference type="Proteomes" id="UP000054845">
    <property type="component" value="Unassembled WGS sequence"/>
</dbReference>
<dbReference type="EMBL" id="CCYA01000389">
    <property type="protein sequence ID" value="CEH19347.1"/>
    <property type="molecule type" value="Genomic_DNA"/>
</dbReference>
<dbReference type="GO" id="GO:0006355">
    <property type="term" value="P:regulation of DNA-templated transcription"/>
    <property type="evidence" value="ECO:0007669"/>
    <property type="project" value="InterPro"/>
</dbReference>
<feature type="region of interest" description="Disordered" evidence="15">
    <location>
        <begin position="672"/>
        <end position="742"/>
    </location>
</feature>
<dbReference type="GO" id="GO:0140955">
    <property type="term" value="F:histone H3K36 trimethyltransferase activity"/>
    <property type="evidence" value="ECO:0007669"/>
    <property type="project" value="UniProtKB-EC"/>
</dbReference>
<dbReference type="InterPro" id="IPR050777">
    <property type="entry name" value="SET2_Histone-Lys_MeTrsfase"/>
</dbReference>
<dbReference type="InterPro" id="IPR044437">
    <property type="entry name" value="SETD2/Set2_SET"/>
</dbReference>
<dbReference type="InterPro" id="IPR046341">
    <property type="entry name" value="SET_dom_sf"/>
</dbReference>
<dbReference type="EC" id="2.1.1.359" evidence="3"/>
<dbReference type="GO" id="GO:0005634">
    <property type="term" value="C:nucleus"/>
    <property type="evidence" value="ECO:0007669"/>
    <property type="project" value="UniProtKB-SubCell"/>
</dbReference>
<feature type="region of interest" description="Disordered" evidence="15">
    <location>
        <begin position="624"/>
        <end position="659"/>
    </location>
</feature>
<dbReference type="PROSITE" id="PS51215">
    <property type="entry name" value="AWS"/>
    <property type="match status" value="1"/>
</dbReference>
<comment type="subcellular location">
    <subcellularLocation>
        <location evidence="2">Chromosome</location>
    </subcellularLocation>
    <subcellularLocation>
        <location evidence="1">Nucleus</location>
    </subcellularLocation>
</comment>
<keyword evidence="8" id="KW-0808">Transferase</keyword>
<evidence type="ECO:0000313" key="20">
    <source>
        <dbReference type="Proteomes" id="UP000054845"/>
    </source>
</evidence>
<feature type="domain" description="SET" evidence="16">
    <location>
        <begin position="248"/>
        <end position="365"/>
    </location>
</feature>
<dbReference type="PROSITE" id="PS50280">
    <property type="entry name" value="SET"/>
    <property type="match status" value="1"/>
</dbReference>
<keyword evidence="12" id="KW-0539">Nucleus</keyword>
<dbReference type="InterPro" id="IPR038190">
    <property type="entry name" value="SRI_sf"/>
</dbReference>
<dbReference type="Pfam" id="PF17907">
    <property type="entry name" value="AWS"/>
    <property type="match status" value="1"/>
</dbReference>
<evidence type="ECO:0000259" key="17">
    <source>
        <dbReference type="PROSITE" id="PS50868"/>
    </source>
</evidence>
<dbReference type="SMART" id="SM00570">
    <property type="entry name" value="AWS"/>
    <property type="match status" value="1"/>
</dbReference>
<dbReference type="STRING" id="401625.A0A0P1BT02"/>
<feature type="compositionally biased region" description="Low complexity" evidence="15">
    <location>
        <begin position="92"/>
        <end position="112"/>
    </location>
</feature>
<keyword evidence="7" id="KW-0489">Methyltransferase</keyword>
<evidence type="ECO:0000256" key="15">
    <source>
        <dbReference type="SAM" id="MobiDB-lite"/>
    </source>
</evidence>
<dbReference type="InterPro" id="IPR006560">
    <property type="entry name" value="AWS_dom"/>
</dbReference>
<dbReference type="Pfam" id="PF08236">
    <property type="entry name" value="SRI"/>
    <property type="match status" value="1"/>
</dbReference>
<keyword evidence="10" id="KW-0805">Transcription regulation</keyword>
<dbReference type="PROSITE" id="PS51568">
    <property type="entry name" value="SAM_MT43_SET2_1"/>
    <property type="match status" value="1"/>
</dbReference>
<evidence type="ECO:0000256" key="10">
    <source>
        <dbReference type="ARBA" id="ARBA00023015"/>
    </source>
</evidence>
<dbReference type="AlphaFoldDB" id="A0A0P1BT02"/>
<dbReference type="Gene3D" id="2.170.270.10">
    <property type="entry name" value="SET domain"/>
    <property type="match status" value="1"/>
</dbReference>
<feature type="compositionally biased region" description="Basic and acidic residues" evidence="15">
    <location>
        <begin position="704"/>
        <end position="713"/>
    </location>
</feature>
<dbReference type="InterPro" id="IPR001214">
    <property type="entry name" value="SET_dom"/>
</dbReference>
<evidence type="ECO:0000256" key="11">
    <source>
        <dbReference type="ARBA" id="ARBA00023163"/>
    </source>
</evidence>
<dbReference type="SMART" id="SM00317">
    <property type="entry name" value="SET"/>
    <property type="match status" value="1"/>
</dbReference>
<dbReference type="InterPro" id="IPR025788">
    <property type="entry name" value="Set2_fungi"/>
</dbReference>
<feature type="region of interest" description="Disordered" evidence="15">
    <location>
        <begin position="824"/>
        <end position="967"/>
    </location>
</feature>
<dbReference type="GO" id="GO:0032259">
    <property type="term" value="P:methylation"/>
    <property type="evidence" value="ECO:0007669"/>
    <property type="project" value="UniProtKB-KW"/>
</dbReference>